<organism evidence="9 10">
    <name type="scientific">Pichia kudriavzevii</name>
    <name type="common">Yeast</name>
    <name type="synonym">Issatchenkia orientalis</name>
    <dbReference type="NCBI Taxonomy" id="4909"/>
    <lineage>
        <taxon>Eukaryota</taxon>
        <taxon>Fungi</taxon>
        <taxon>Dikarya</taxon>
        <taxon>Ascomycota</taxon>
        <taxon>Saccharomycotina</taxon>
        <taxon>Pichiomycetes</taxon>
        <taxon>Pichiales</taxon>
        <taxon>Pichiaceae</taxon>
        <taxon>Pichia</taxon>
    </lineage>
</organism>
<dbReference type="KEGG" id="pkz:C5L36_0B11010"/>
<dbReference type="GeneID" id="40383630"/>
<keyword evidence="2" id="KW-0862">Zinc</keyword>
<feature type="domain" description="Zn(2)-C6 fungal-type" evidence="8">
    <location>
        <begin position="20"/>
        <end position="51"/>
    </location>
</feature>
<keyword evidence="6" id="KW-0539">Nucleus</keyword>
<reference evidence="9 10" key="1">
    <citation type="submission" date="2018-06" db="EMBL/GenBank/DDBJ databases">
        <title>Population genomics shows no distinction between pathogenic Candida krusei and environmental Pichia kudriavzevii: One species, four names.</title>
        <authorList>
            <person name="Douglass A.P."/>
            <person name="Offei B."/>
            <person name="Braun-Galleani S."/>
            <person name="Coughlan A.Y."/>
            <person name="Martos A."/>
            <person name="Ortiz-Merino R.A."/>
            <person name="Byrne K.P."/>
            <person name="Wolfe K.H."/>
        </authorList>
    </citation>
    <scope>NUCLEOTIDE SEQUENCE [LARGE SCALE GENOMIC DNA]</scope>
    <source>
        <strain evidence="9 10">CBS573</strain>
    </source>
</reference>
<evidence type="ECO:0000313" key="9">
    <source>
        <dbReference type="EMBL" id="AWU75865.1"/>
    </source>
</evidence>
<dbReference type="InterPro" id="IPR001138">
    <property type="entry name" value="Zn2Cys6_DnaBD"/>
</dbReference>
<dbReference type="PROSITE" id="PS50048">
    <property type="entry name" value="ZN2_CY6_FUNGAL_2"/>
    <property type="match status" value="1"/>
</dbReference>
<evidence type="ECO:0000313" key="10">
    <source>
        <dbReference type="Proteomes" id="UP000249293"/>
    </source>
</evidence>
<protein>
    <recommendedName>
        <fullName evidence="8">Zn(2)-C6 fungal-type domain-containing protein</fullName>
    </recommendedName>
</protein>
<evidence type="ECO:0000256" key="5">
    <source>
        <dbReference type="ARBA" id="ARBA00023163"/>
    </source>
</evidence>
<dbReference type="Proteomes" id="UP000249293">
    <property type="component" value="Chromosome 2"/>
</dbReference>
<proteinExistence type="predicted"/>
<feature type="region of interest" description="Disordered" evidence="7">
    <location>
        <begin position="803"/>
        <end position="838"/>
    </location>
</feature>
<dbReference type="Gene3D" id="4.10.240.10">
    <property type="entry name" value="Zn(2)-C6 fungal-type DNA-binding domain"/>
    <property type="match status" value="1"/>
</dbReference>
<evidence type="ECO:0000256" key="2">
    <source>
        <dbReference type="ARBA" id="ARBA00022833"/>
    </source>
</evidence>
<dbReference type="SMART" id="SM00066">
    <property type="entry name" value="GAL4"/>
    <property type="match status" value="1"/>
</dbReference>
<keyword evidence="10" id="KW-1185">Reference proteome</keyword>
<dbReference type="GO" id="GO:0006351">
    <property type="term" value="P:DNA-templated transcription"/>
    <property type="evidence" value="ECO:0007669"/>
    <property type="project" value="InterPro"/>
</dbReference>
<dbReference type="EMBL" id="CP028774">
    <property type="protein sequence ID" value="AWU75865.1"/>
    <property type="molecule type" value="Genomic_DNA"/>
</dbReference>
<feature type="compositionally biased region" description="Basic and acidic residues" evidence="7">
    <location>
        <begin position="1012"/>
        <end position="1024"/>
    </location>
</feature>
<dbReference type="InterPro" id="IPR036864">
    <property type="entry name" value="Zn2-C6_fun-type_DNA-bd_sf"/>
</dbReference>
<sequence length="1024" mass="118340">MSEQKNQHKVKKTRNRVPTSCEYCRKRKLKCDRQKPCSNCEKAKHPQLCIYASSPKDAPKRTPRVNLNNEIIKLKLHINKLEKILQINNIDISSYYHMMPQLDRNDLVKDNDEDQIISLTEKFDTMMIKENKILHSGTTSYITFMSRDKQLNQLMEYQRKKHLAVYEQYQNLLKTKASEHGADFAGNHLRTILNNQLSANEVCQLEDSNIPIKNKVLTNSETKLLLGIIETINDKLPPLYVVNILVDQFFKYVYPLIPLINEEIFREELSYVLISTPNGGCKLGITHFQNASIISLLLVILRYAYLSVNVKDYGEDNKSIGSDFLIAMIKSGIRIDSDFILLARSLLMAIPGEDSIFKKITLRNVQVLTFLRLYHVYAPEMHEENREQSLTLALIIQMCRSFGINRDPSNFPQVFCDPRENTVWRRIFYKLLSLDVNNAFECGCPLIISDYEYDIKLPTLSHDNSRLLMDFKKGIKVSQSGEEIKRLVVEDAINKDIALEYQAIKLVREALNQFQNFSGSTTKTKLIESVRKIQDFIDHRIPSFWEYLYDSTSANDLESLYGVPKIRKFEIRLMLQTYVSGFYYLIYLNDQDEKVENKDNSEHANGGSNDFHSTQETLKRKSLKYSSCNVRAIETCLTILKINHDYTKYMTQSVTLDGDSKQYKALKAFSAKCDYFVLSRIQCSFFRAFFFLCSIFLRDFAENNNSVATMMTNFSNTIDATVALKWFNMEYEFKDKKPENEFCFLLFQRVKSLFFFNHSLRSECYSSWRISMVIKMFINFFKEKSIEECSVYLNPQLVSPEEEVTPELVSNGSTADSNYLSRTDNYTSSSTDRSYESRPGKTYAVNNFSIDDYMDNFMDTVVPDNIQMDINNKDVDLDDLISDNFNDVLNEMMDDSEKMKCAAVSQGLFNYDVGNNFNYVKFNISDEKRRFERAMNDIVPSGTIETSPVNDTSISKATDQMGTSSFSTEGFTIPSITPVNSVPTPAFNMYSDEMNFPSNLEDLNLFNSNGSKQRDDSKDPTLFN</sequence>
<dbReference type="PROSITE" id="PS00463">
    <property type="entry name" value="ZN2_CY6_FUNGAL_1"/>
    <property type="match status" value="1"/>
</dbReference>
<dbReference type="PANTHER" id="PTHR31944:SF131">
    <property type="entry name" value="HEME-RESPONSIVE ZINC FINGER TRANSCRIPTION FACTOR HAP1"/>
    <property type="match status" value="1"/>
</dbReference>
<name>A0A2U9R3H2_PICKU</name>
<keyword evidence="4" id="KW-0238">DNA-binding</keyword>
<dbReference type="CDD" id="cd00067">
    <property type="entry name" value="GAL4"/>
    <property type="match status" value="1"/>
</dbReference>
<evidence type="ECO:0000259" key="8">
    <source>
        <dbReference type="PROSITE" id="PS50048"/>
    </source>
</evidence>
<dbReference type="CDD" id="cd12148">
    <property type="entry name" value="fungal_TF_MHR"/>
    <property type="match status" value="1"/>
</dbReference>
<dbReference type="GO" id="GO:0005634">
    <property type="term" value="C:nucleus"/>
    <property type="evidence" value="ECO:0007669"/>
    <property type="project" value="TreeGrafter"/>
</dbReference>
<dbReference type="PANTHER" id="PTHR31944">
    <property type="entry name" value="HEME-RESPONSIVE ZINC FINGER TRANSCRIPTION FACTOR HAP1"/>
    <property type="match status" value="1"/>
</dbReference>
<dbReference type="Pfam" id="PF00172">
    <property type="entry name" value="Zn_clus"/>
    <property type="match status" value="1"/>
</dbReference>
<dbReference type="InterPro" id="IPR051430">
    <property type="entry name" value="Fungal_TF_Env_Response"/>
</dbReference>
<accession>A0A2U9R3H2</accession>
<dbReference type="SUPFAM" id="SSF57701">
    <property type="entry name" value="Zn2/Cys6 DNA-binding domain"/>
    <property type="match status" value="1"/>
</dbReference>
<dbReference type="VEuPathDB" id="FungiDB:C5L36_0B11010"/>
<dbReference type="GO" id="GO:0001228">
    <property type="term" value="F:DNA-binding transcription activator activity, RNA polymerase II-specific"/>
    <property type="evidence" value="ECO:0007669"/>
    <property type="project" value="TreeGrafter"/>
</dbReference>
<keyword evidence="3" id="KW-0805">Transcription regulation</keyword>
<evidence type="ECO:0000256" key="4">
    <source>
        <dbReference type="ARBA" id="ARBA00023125"/>
    </source>
</evidence>
<dbReference type="Pfam" id="PF04082">
    <property type="entry name" value="Fungal_trans"/>
    <property type="match status" value="1"/>
</dbReference>
<dbReference type="OrthoDB" id="4159781at2759"/>
<dbReference type="AlphaFoldDB" id="A0A2U9R3H2"/>
<feature type="compositionally biased region" description="Polar residues" evidence="7">
    <location>
        <begin position="808"/>
        <end position="832"/>
    </location>
</feature>
<dbReference type="RefSeq" id="XP_029321342.1">
    <property type="nucleotide sequence ID" value="XM_029465483.1"/>
</dbReference>
<evidence type="ECO:0000256" key="1">
    <source>
        <dbReference type="ARBA" id="ARBA00022723"/>
    </source>
</evidence>
<dbReference type="InterPro" id="IPR007219">
    <property type="entry name" value="XnlR_reg_dom"/>
</dbReference>
<evidence type="ECO:0000256" key="7">
    <source>
        <dbReference type="SAM" id="MobiDB-lite"/>
    </source>
</evidence>
<evidence type="ECO:0000256" key="6">
    <source>
        <dbReference type="ARBA" id="ARBA00023242"/>
    </source>
</evidence>
<keyword evidence="1" id="KW-0479">Metal-binding</keyword>
<feature type="region of interest" description="Disordered" evidence="7">
    <location>
        <begin position="1005"/>
        <end position="1024"/>
    </location>
</feature>
<keyword evidence="5" id="KW-0804">Transcription</keyword>
<dbReference type="GO" id="GO:0000978">
    <property type="term" value="F:RNA polymerase II cis-regulatory region sequence-specific DNA binding"/>
    <property type="evidence" value="ECO:0007669"/>
    <property type="project" value="TreeGrafter"/>
</dbReference>
<gene>
    <name evidence="9" type="ORF">C5L36_0B11010</name>
</gene>
<evidence type="ECO:0000256" key="3">
    <source>
        <dbReference type="ARBA" id="ARBA00023015"/>
    </source>
</evidence>
<dbReference type="GO" id="GO:0008270">
    <property type="term" value="F:zinc ion binding"/>
    <property type="evidence" value="ECO:0007669"/>
    <property type="project" value="InterPro"/>
</dbReference>